<dbReference type="RefSeq" id="WP_114576841.1">
    <property type="nucleotide sequence ID" value="NZ_JAIVEF010000002.1"/>
</dbReference>
<name>A0ABD5QDK8_9EURY</name>
<evidence type="ECO:0000313" key="4">
    <source>
        <dbReference type="Proteomes" id="UP001595925"/>
    </source>
</evidence>
<proteinExistence type="predicted"/>
<reference evidence="3 4" key="1">
    <citation type="journal article" date="2019" name="Int. J. Syst. Evol. Microbiol.">
        <title>The Global Catalogue of Microorganisms (GCM) 10K type strain sequencing project: providing services to taxonomists for standard genome sequencing and annotation.</title>
        <authorList>
            <consortium name="The Broad Institute Genomics Platform"/>
            <consortium name="The Broad Institute Genome Sequencing Center for Infectious Disease"/>
            <person name="Wu L."/>
            <person name="Ma J."/>
        </authorList>
    </citation>
    <scope>NUCLEOTIDE SEQUENCE [LARGE SCALE GENOMIC DNA]</scope>
    <source>
        <strain evidence="3 4">CGMCC 1.15824</strain>
    </source>
</reference>
<feature type="compositionally biased region" description="Basic and acidic residues" evidence="1">
    <location>
        <begin position="110"/>
        <end position="124"/>
    </location>
</feature>
<protein>
    <submittedName>
        <fullName evidence="3">Uncharacterized protein</fullName>
    </submittedName>
</protein>
<feature type="region of interest" description="Disordered" evidence="1">
    <location>
        <begin position="72"/>
        <end position="124"/>
    </location>
</feature>
<sequence>MSLKRMLSGDPSRSSLLYIVIGGLSLVKAVALYNDRERFRRELTDAALFLGVGLVLRRYGQLKEQKRQELESQVPGWLAKRGGSDGSERSGPGLRARAKARFGDEPEPEPTYRERARQAVSDRR</sequence>
<organism evidence="3 4">
    <name type="scientific">Saliphagus infecundisoli</name>
    <dbReference type="NCBI Taxonomy" id="1849069"/>
    <lineage>
        <taxon>Archaea</taxon>
        <taxon>Methanobacteriati</taxon>
        <taxon>Methanobacteriota</taxon>
        <taxon>Stenosarchaea group</taxon>
        <taxon>Halobacteria</taxon>
        <taxon>Halobacteriales</taxon>
        <taxon>Natrialbaceae</taxon>
        <taxon>Saliphagus</taxon>
    </lineage>
</organism>
<keyword evidence="2" id="KW-1133">Transmembrane helix</keyword>
<accession>A0ABD5QDK8</accession>
<keyword evidence="2" id="KW-0812">Transmembrane</keyword>
<dbReference type="AlphaFoldDB" id="A0ABD5QDK8"/>
<feature type="transmembrane region" description="Helical" evidence="2">
    <location>
        <begin position="15"/>
        <end position="33"/>
    </location>
</feature>
<keyword evidence="2" id="KW-0472">Membrane</keyword>
<dbReference type="EMBL" id="JBHSJG010000029">
    <property type="protein sequence ID" value="MFC4987777.1"/>
    <property type="molecule type" value="Genomic_DNA"/>
</dbReference>
<keyword evidence="4" id="KW-1185">Reference proteome</keyword>
<comment type="caution">
    <text evidence="3">The sequence shown here is derived from an EMBL/GenBank/DDBJ whole genome shotgun (WGS) entry which is preliminary data.</text>
</comment>
<dbReference type="Proteomes" id="UP001595925">
    <property type="component" value="Unassembled WGS sequence"/>
</dbReference>
<evidence type="ECO:0000313" key="3">
    <source>
        <dbReference type="EMBL" id="MFC4987777.1"/>
    </source>
</evidence>
<evidence type="ECO:0000256" key="1">
    <source>
        <dbReference type="SAM" id="MobiDB-lite"/>
    </source>
</evidence>
<gene>
    <name evidence="3" type="ORF">ACFPFO_08370</name>
</gene>
<evidence type="ECO:0000256" key="2">
    <source>
        <dbReference type="SAM" id="Phobius"/>
    </source>
</evidence>